<proteinExistence type="predicted"/>
<sequence>MDLASLLNMINEKEDTSFQLVSKFKQGTQGAFTIQDHAGNEFVLKWGHSAELTSRLDEAAAYTSELKRKGYPLPLYTHIGHTDGWSYSIQEKLAGTLCPPENLPVHLPRILEINELQRDQVKSSHWPERIVNAVIYGESEFCSHQPLLHFSSATAELLIVLQNVMYTYDRHTYRTTDIVHFDFHHQNLLVHEGQLSGVVDWQFPCAGDCTFDLLTLMLYTEPDSKAWNQLKQAAERHVGKDVASIYLSYLLLRQICWCIEHWPAWLDHWFRVAKKALD</sequence>
<dbReference type="RefSeq" id="WP_235120422.1">
    <property type="nucleotide sequence ID" value="NZ_CP090978.1"/>
</dbReference>
<feature type="domain" description="Aminoglycoside phosphotransferase" evidence="1">
    <location>
        <begin position="35"/>
        <end position="235"/>
    </location>
</feature>
<name>A0ABY3SJA9_9BACL</name>
<dbReference type="Gene3D" id="3.30.200.150">
    <property type="match status" value="1"/>
</dbReference>
<dbReference type="InterPro" id="IPR011009">
    <property type="entry name" value="Kinase-like_dom_sf"/>
</dbReference>
<dbReference type="Proteomes" id="UP001649230">
    <property type="component" value="Chromosome"/>
</dbReference>
<dbReference type="EMBL" id="CP090978">
    <property type="protein sequence ID" value="UJF34031.1"/>
    <property type="molecule type" value="Genomic_DNA"/>
</dbReference>
<organism evidence="2 3">
    <name type="scientific">Paenibacillus hexagrammi</name>
    <dbReference type="NCBI Taxonomy" id="2908839"/>
    <lineage>
        <taxon>Bacteria</taxon>
        <taxon>Bacillati</taxon>
        <taxon>Bacillota</taxon>
        <taxon>Bacilli</taxon>
        <taxon>Bacillales</taxon>
        <taxon>Paenibacillaceae</taxon>
        <taxon>Paenibacillus</taxon>
    </lineage>
</organism>
<evidence type="ECO:0000313" key="3">
    <source>
        <dbReference type="Proteomes" id="UP001649230"/>
    </source>
</evidence>
<protein>
    <submittedName>
        <fullName evidence="2">Aminoglycoside phosphotransferase family protein</fullName>
    </submittedName>
</protein>
<dbReference type="SUPFAM" id="SSF56112">
    <property type="entry name" value="Protein kinase-like (PK-like)"/>
    <property type="match status" value="1"/>
</dbReference>
<evidence type="ECO:0000259" key="1">
    <source>
        <dbReference type="Pfam" id="PF01636"/>
    </source>
</evidence>
<keyword evidence="3" id="KW-1185">Reference proteome</keyword>
<dbReference type="InterPro" id="IPR002575">
    <property type="entry name" value="Aminoglycoside_PTrfase"/>
</dbReference>
<dbReference type="Gene3D" id="3.90.1200.10">
    <property type="match status" value="1"/>
</dbReference>
<dbReference type="Pfam" id="PF01636">
    <property type="entry name" value="APH"/>
    <property type="match status" value="1"/>
</dbReference>
<accession>A0ABY3SJA9</accession>
<reference evidence="2 3" key="1">
    <citation type="journal article" date="2024" name="Int. J. Syst. Evol. Microbiol.">
        <title>Paenibacillus hexagrammi sp. nov., a novel bacterium isolated from the gut content of Hexagrammos agrammus.</title>
        <authorList>
            <person name="Jung H.K."/>
            <person name="Kim D.G."/>
            <person name="Zin H."/>
            <person name="Park J."/>
            <person name="Jung H."/>
            <person name="Kim Y.O."/>
            <person name="Kong H.J."/>
            <person name="Kim J.W."/>
            <person name="Kim Y.S."/>
        </authorList>
    </citation>
    <scope>NUCLEOTIDE SEQUENCE [LARGE SCALE GENOMIC DNA]</scope>
    <source>
        <strain evidence="2 3">YPD9-1</strain>
    </source>
</reference>
<evidence type="ECO:0000313" key="2">
    <source>
        <dbReference type="EMBL" id="UJF34031.1"/>
    </source>
</evidence>
<gene>
    <name evidence="2" type="ORF">L0M14_01970</name>
</gene>